<organism evidence="1 2">
    <name type="scientific">Cichorium intybus</name>
    <name type="common">Chicory</name>
    <dbReference type="NCBI Taxonomy" id="13427"/>
    <lineage>
        <taxon>Eukaryota</taxon>
        <taxon>Viridiplantae</taxon>
        <taxon>Streptophyta</taxon>
        <taxon>Embryophyta</taxon>
        <taxon>Tracheophyta</taxon>
        <taxon>Spermatophyta</taxon>
        <taxon>Magnoliopsida</taxon>
        <taxon>eudicotyledons</taxon>
        <taxon>Gunneridae</taxon>
        <taxon>Pentapetalae</taxon>
        <taxon>asterids</taxon>
        <taxon>campanulids</taxon>
        <taxon>Asterales</taxon>
        <taxon>Asteraceae</taxon>
        <taxon>Cichorioideae</taxon>
        <taxon>Cichorieae</taxon>
        <taxon>Cichoriinae</taxon>
        <taxon>Cichorium</taxon>
    </lineage>
</organism>
<protein>
    <submittedName>
        <fullName evidence="1">Uncharacterized protein</fullName>
    </submittedName>
</protein>
<gene>
    <name evidence="1" type="ORF">L2E82_44741</name>
</gene>
<reference evidence="1 2" key="2">
    <citation type="journal article" date="2022" name="Mol. Ecol. Resour.">
        <title>The genomes of chicory, endive, great burdock and yacon provide insights into Asteraceae paleo-polyploidization history and plant inulin production.</title>
        <authorList>
            <person name="Fan W."/>
            <person name="Wang S."/>
            <person name="Wang H."/>
            <person name="Wang A."/>
            <person name="Jiang F."/>
            <person name="Liu H."/>
            <person name="Zhao H."/>
            <person name="Xu D."/>
            <person name="Zhang Y."/>
        </authorList>
    </citation>
    <scope>NUCLEOTIDE SEQUENCE [LARGE SCALE GENOMIC DNA]</scope>
    <source>
        <strain evidence="2">cv. Punajuju</strain>
        <tissue evidence="1">Leaves</tissue>
    </source>
</reference>
<evidence type="ECO:0000313" key="2">
    <source>
        <dbReference type="Proteomes" id="UP001055811"/>
    </source>
</evidence>
<proteinExistence type="predicted"/>
<dbReference type="EMBL" id="CM042016">
    <property type="protein sequence ID" value="KAI3700124.1"/>
    <property type="molecule type" value="Genomic_DNA"/>
</dbReference>
<accession>A0ACB8ZQ75</accession>
<name>A0ACB8ZQ75_CICIN</name>
<sequence>MKAVQRIRSKGSDEGGGDEGVCQSRGSRSVVLRCCTRKKQIGGASLLYEKEADRRCYVDVRERSRSAGLGCRKSMTGFRARFNTAEMVTVEDESVEDPVSCRRRRPGGRKLQSDEMVTERRRRASIGFLEMVTGRRRRERDGGVAVQSVSWRWSLGGEGEKEMEV</sequence>
<comment type="caution">
    <text evidence="1">The sequence shown here is derived from an EMBL/GenBank/DDBJ whole genome shotgun (WGS) entry which is preliminary data.</text>
</comment>
<evidence type="ECO:0000313" key="1">
    <source>
        <dbReference type="EMBL" id="KAI3700124.1"/>
    </source>
</evidence>
<reference evidence="2" key="1">
    <citation type="journal article" date="2022" name="Mol. Ecol. Resour.">
        <title>The genomes of chicory, endive, great burdock and yacon provide insights into Asteraceae palaeo-polyploidization history and plant inulin production.</title>
        <authorList>
            <person name="Fan W."/>
            <person name="Wang S."/>
            <person name="Wang H."/>
            <person name="Wang A."/>
            <person name="Jiang F."/>
            <person name="Liu H."/>
            <person name="Zhao H."/>
            <person name="Xu D."/>
            <person name="Zhang Y."/>
        </authorList>
    </citation>
    <scope>NUCLEOTIDE SEQUENCE [LARGE SCALE GENOMIC DNA]</scope>
    <source>
        <strain evidence="2">cv. Punajuju</strain>
    </source>
</reference>
<keyword evidence="2" id="KW-1185">Reference proteome</keyword>
<dbReference type="Proteomes" id="UP001055811">
    <property type="component" value="Linkage Group LG08"/>
</dbReference>